<reference evidence="2" key="1">
    <citation type="submission" date="2014-12" db="EMBL/GenBank/DDBJ databases">
        <title>Insight into the proteome of Arion vulgaris.</title>
        <authorList>
            <person name="Aradska J."/>
            <person name="Bulat T."/>
            <person name="Smidak R."/>
            <person name="Sarate P."/>
            <person name="Gangsoo J."/>
            <person name="Sialana F."/>
            <person name="Bilban M."/>
            <person name="Lubec G."/>
        </authorList>
    </citation>
    <scope>NUCLEOTIDE SEQUENCE</scope>
    <source>
        <tissue evidence="2">Skin</tissue>
    </source>
</reference>
<evidence type="ECO:0000313" key="2">
    <source>
        <dbReference type="EMBL" id="CEK80441.1"/>
    </source>
</evidence>
<feature type="compositionally biased region" description="Polar residues" evidence="1">
    <location>
        <begin position="63"/>
        <end position="73"/>
    </location>
</feature>
<dbReference type="EMBL" id="HACG01033576">
    <property type="protein sequence ID" value="CEK80441.1"/>
    <property type="molecule type" value="Transcribed_RNA"/>
</dbReference>
<sequence length="73" mass="8244">LAATNPSSSYRTNSRTLSSLRRTSFFSFLAFNFYDTSPSTQGAHCKKFWVGEPGDRSHRVERPQTNLGRQISS</sequence>
<feature type="non-terminal residue" evidence="2">
    <location>
        <position position="73"/>
    </location>
</feature>
<accession>A0A0B7AKC8</accession>
<name>A0A0B7AKC8_9EUPU</name>
<evidence type="ECO:0000256" key="1">
    <source>
        <dbReference type="SAM" id="MobiDB-lite"/>
    </source>
</evidence>
<protein>
    <submittedName>
        <fullName evidence="2">Uncharacterized protein</fullName>
    </submittedName>
</protein>
<dbReference type="AlphaFoldDB" id="A0A0B7AKC8"/>
<feature type="region of interest" description="Disordered" evidence="1">
    <location>
        <begin position="52"/>
        <end position="73"/>
    </location>
</feature>
<proteinExistence type="predicted"/>
<organism evidence="2">
    <name type="scientific">Arion vulgaris</name>
    <dbReference type="NCBI Taxonomy" id="1028688"/>
    <lineage>
        <taxon>Eukaryota</taxon>
        <taxon>Metazoa</taxon>
        <taxon>Spiralia</taxon>
        <taxon>Lophotrochozoa</taxon>
        <taxon>Mollusca</taxon>
        <taxon>Gastropoda</taxon>
        <taxon>Heterobranchia</taxon>
        <taxon>Euthyneura</taxon>
        <taxon>Panpulmonata</taxon>
        <taxon>Eupulmonata</taxon>
        <taxon>Stylommatophora</taxon>
        <taxon>Helicina</taxon>
        <taxon>Arionoidea</taxon>
        <taxon>Arionidae</taxon>
        <taxon>Arion</taxon>
    </lineage>
</organism>
<gene>
    <name evidence="2" type="primary">ORF120958</name>
</gene>
<feature type="compositionally biased region" description="Basic and acidic residues" evidence="1">
    <location>
        <begin position="53"/>
        <end position="62"/>
    </location>
</feature>
<feature type="non-terminal residue" evidence="2">
    <location>
        <position position="1"/>
    </location>
</feature>